<keyword evidence="11" id="KW-0007">Acetylation</keyword>
<feature type="transmembrane region" description="Helical" evidence="17">
    <location>
        <begin position="84"/>
        <end position="110"/>
    </location>
</feature>
<comment type="catalytic activity">
    <reaction evidence="16">
        <text>RX + glutathione = an S-substituted glutathione + a halide anion + H(+)</text>
        <dbReference type="Rhea" id="RHEA:16437"/>
        <dbReference type="ChEBI" id="CHEBI:15378"/>
        <dbReference type="ChEBI" id="CHEBI:16042"/>
        <dbReference type="ChEBI" id="CHEBI:17792"/>
        <dbReference type="ChEBI" id="CHEBI:57925"/>
        <dbReference type="ChEBI" id="CHEBI:90779"/>
        <dbReference type="EC" id="2.5.1.18"/>
    </reaction>
    <physiologicalReaction direction="left-to-right" evidence="16">
        <dbReference type="Rhea" id="RHEA:16438"/>
    </physiologicalReaction>
</comment>
<evidence type="ECO:0000256" key="5">
    <source>
        <dbReference type="ARBA" id="ARBA00012452"/>
    </source>
</evidence>
<dbReference type="Gene3D" id="1.20.120.550">
    <property type="entry name" value="Membrane associated eicosanoid/glutathione metabolism-like domain"/>
    <property type="match status" value="1"/>
</dbReference>
<dbReference type="GO" id="GO:0005741">
    <property type="term" value="C:mitochondrial outer membrane"/>
    <property type="evidence" value="ECO:0007669"/>
    <property type="project" value="UniProtKB-SubCell"/>
</dbReference>
<evidence type="ECO:0000256" key="11">
    <source>
        <dbReference type="ARBA" id="ARBA00022990"/>
    </source>
</evidence>
<comment type="caution">
    <text evidence="18">The sequence shown here is derived from an EMBL/GenBank/DDBJ whole genome shotgun (WGS) entry which is preliminary data.</text>
</comment>
<accession>A0A835YZ20</accession>
<dbReference type="PANTHER" id="PTHR10689:SF6">
    <property type="entry name" value="MICROSOMAL GLUTATHIONE S-TRANSFERASE 1"/>
    <property type="match status" value="1"/>
</dbReference>
<evidence type="ECO:0000256" key="10">
    <source>
        <dbReference type="ARBA" id="ARBA00022989"/>
    </source>
</evidence>
<keyword evidence="6" id="KW-0808">Transferase</keyword>
<keyword evidence="10 17" id="KW-1133">Transmembrane helix</keyword>
<evidence type="ECO:0000256" key="3">
    <source>
        <dbReference type="ARBA" id="ARBA00004477"/>
    </source>
</evidence>
<keyword evidence="8" id="KW-1000">Mitochondrion outer membrane</keyword>
<dbReference type="InterPro" id="IPR001129">
    <property type="entry name" value="Membr-assoc_MAPEG"/>
</dbReference>
<reference evidence="18" key="1">
    <citation type="submission" date="2021-02" db="EMBL/GenBank/DDBJ databases">
        <title>First Annotated Genome of the Yellow-green Alga Tribonema minus.</title>
        <authorList>
            <person name="Mahan K.M."/>
        </authorList>
    </citation>
    <scope>NUCLEOTIDE SEQUENCE</scope>
    <source>
        <strain evidence="18">UTEX B ZZ1240</strain>
    </source>
</reference>
<evidence type="ECO:0000256" key="9">
    <source>
        <dbReference type="ARBA" id="ARBA00022824"/>
    </source>
</evidence>
<evidence type="ECO:0000256" key="12">
    <source>
        <dbReference type="ARBA" id="ARBA00023128"/>
    </source>
</evidence>
<evidence type="ECO:0000256" key="2">
    <source>
        <dbReference type="ARBA" id="ARBA00004294"/>
    </source>
</evidence>
<dbReference type="PANTHER" id="PTHR10689">
    <property type="entry name" value="MICROSOMAL GLUTATHIONE S-TRANSFERASE 1"/>
    <property type="match status" value="1"/>
</dbReference>
<keyword evidence="13 17" id="KW-0472">Membrane</keyword>
<keyword evidence="12" id="KW-0496">Mitochondrion</keyword>
<dbReference type="Pfam" id="PF01124">
    <property type="entry name" value="MAPEG"/>
    <property type="match status" value="1"/>
</dbReference>
<protein>
    <recommendedName>
        <fullName evidence="15">Microsomal glutathione S-transferase 1</fullName>
        <ecNumber evidence="5">2.5.1.18</ecNumber>
    </recommendedName>
</protein>
<gene>
    <name evidence="18" type="ORF">JKP88DRAFT_277180</name>
</gene>
<evidence type="ECO:0000256" key="13">
    <source>
        <dbReference type="ARBA" id="ARBA00023136"/>
    </source>
</evidence>
<dbReference type="InterPro" id="IPR040162">
    <property type="entry name" value="MGST1-like"/>
</dbReference>
<name>A0A835YZ20_9STRA</name>
<organism evidence="18 19">
    <name type="scientific">Tribonema minus</name>
    <dbReference type="NCBI Taxonomy" id="303371"/>
    <lineage>
        <taxon>Eukaryota</taxon>
        <taxon>Sar</taxon>
        <taxon>Stramenopiles</taxon>
        <taxon>Ochrophyta</taxon>
        <taxon>PX clade</taxon>
        <taxon>Xanthophyceae</taxon>
        <taxon>Tribonematales</taxon>
        <taxon>Tribonemataceae</taxon>
        <taxon>Tribonema</taxon>
    </lineage>
</organism>
<evidence type="ECO:0000256" key="16">
    <source>
        <dbReference type="ARBA" id="ARBA00049385"/>
    </source>
</evidence>
<dbReference type="AlphaFoldDB" id="A0A835YZ20"/>
<sequence>MSAYEDAFILSMGLLAGKSLLLHLAMARARVGSKTPALPEDGRPFPLKGLLQTVLLSDLKFGTHPDTVTRLAGLERNATENEPFFAMAAFAYGTVAGATSAAAPALVLAYTASRYAHVLFYVGVRAQPYRALSFVAGLGIALFMAGSVVVAKVSSAGK</sequence>
<comment type="subunit">
    <text evidence="14">Homotrimer; The trimer binds only one molecule of glutathione.</text>
</comment>
<evidence type="ECO:0000256" key="8">
    <source>
        <dbReference type="ARBA" id="ARBA00022787"/>
    </source>
</evidence>
<dbReference type="InterPro" id="IPR023352">
    <property type="entry name" value="MAPEG-like_dom_sf"/>
</dbReference>
<evidence type="ECO:0000313" key="19">
    <source>
        <dbReference type="Proteomes" id="UP000664859"/>
    </source>
</evidence>
<evidence type="ECO:0000256" key="4">
    <source>
        <dbReference type="ARBA" id="ARBA00010459"/>
    </source>
</evidence>
<evidence type="ECO:0000256" key="6">
    <source>
        <dbReference type="ARBA" id="ARBA00022679"/>
    </source>
</evidence>
<evidence type="ECO:0000256" key="17">
    <source>
        <dbReference type="SAM" id="Phobius"/>
    </source>
</evidence>
<feature type="transmembrane region" description="Helical" evidence="17">
    <location>
        <begin position="131"/>
        <end position="151"/>
    </location>
</feature>
<proteinExistence type="inferred from homology"/>
<keyword evidence="7 17" id="KW-0812">Transmembrane</keyword>
<dbReference type="GO" id="GO:0005789">
    <property type="term" value="C:endoplasmic reticulum membrane"/>
    <property type="evidence" value="ECO:0007669"/>
    <property type="project" value="UniProtKB-SubCell"/>
</dbReference>
<evidence type="ECO:0000313" key="18">
    <source>
        <dbReference type="EMBL" id="KAG5184397.1"/>
    </source>
</evidence>
<comment type="function">
    <text evidence="1">Conjugation of reduced glutathione to a wide number of exogenous and endogenous hydrophobic electrophiles.</text>
</comment>
<evidence type="ECO:0000256" key="14">
    <source>
        <dbReference type="ARBA" id="ARBA00038540"/>
    </source>
</evidence>
<keyword evidence="9" id="KW-0256">Endoplasmic reticulum</keyword>
<dbReference type="GO" id="GO:0004364">
    <property type="term" value="F:glutathione transferase activity"/>
    <property type="evidence" value="ECO:0007669"/>
    <property type="project" value="UniProtKB-EC"/>
</dbReference>
<dbReference type="SUPFAM" id="SSF161084">
    <property type="entry name" value="MAPEG domain-like"/>
    <property type="match status" value="1"/>
</dbReference>
<dbReference type="Proteomes" id="UP000664859">
    <property type="component" value="Unassembled WGS sequence"/>
</dbReference>
<dbReference type="EMBL" id="JAFCMP010000168">
    <property type="protein sequence ID" value="KAG5184397.1"/>
    <property type="molecule type" value="Genomic_DNA"/>
</dbReference>
<comment type="similarity">
    <text evidence="4">Belongs to the MAPEG family.</text>
</comment>
<keyword evidence="19" id="KW-1185">Reference proteome</keyword>
<comment type="subcellular location">
    <subcellularLocation>
        <location evidence="3">Endoplasmic reticulum membrane</location>
        <topology evidence="3">Multi-pass membrane protein</topology>
    </subcellularLocation>
    <subcellularLocation>
        <location evidence="2">Mitochondrion outer membrane</location>
    </subcellularLocation>
</comment>
<dbReference type="EC" id="2.5.1.18" evidence="5"/>
<evidence type="ECO:0000256" key="7">
    <source>
        <dbReference type="ARBA" id="ARBA00022692"/>
    </source>
</evidence>
<evidence type="ECO:0000256" key="15">
    <source>
        <dbReference type="ARBA" id="ARBA00039397"/>
    </source>
</evidence>
<evidence type="ECO:0000256" key="1">
    <source>
        <dbReference type="ARBA" id="ARBA00003701"/>
    </source>
</evidence>